<proteinExistence type="predicted"/>
<gene>
    <name evidence="1" type="ORF">J5O05_17295</name>
</gene>
<keyword evidence="2" id="KW-1185">Reference proteome</keyword>
<dbReference type="Proteomes" id="UP000664904">
    <property type="component" value="Plasmid unnamed4"/>
</dbReference>
<reference evidence="1" key="1">
    <citation type="submission" date="2021-03" db="EMBL/GenBank/DDBJ databases">
        <title>Complete Genome of Pseudoalteromonas xiamenensis STKMTI.2, a new potential marine bacterium producing anti-Vibrio compounds.</title>
        <authorList>
            <person name="Handayani D.P."/>
            <person name="Isnansetyo A."/>
            <person name="Istiqomah I."/>
            <person name="Jumina J."/>
        </authorList>
    </citation>
    <scope>NUCLEOTIDE SEQUENCE</scope>
    <source>
        <strain evidence="1">STKMTI.2</strain>
        <plasmid evidence="1">unnamed4</plasmid>
    </source>
</reference>
<dbReference type="AlphaFoldDB" id="A0A975DKR3"/>
<dbReference type="EMBL" id="CP072134">
    <property type="protein sequence ID" value="QTH73012.1"/>
    <property type="molecule type" value="Genomic_DNA"/>
</dbReference>
<dbReference type="RefSeq" id="WP_208844631.1">
    <property type="nucleotide sequence ID" value="NZ_CP072134.1"/>
</dbReference>
<dbReference type="KEGG" id="pxi:J5O05_17295"/>
<organism evidence="1 2">
    <name type="scientific">Pseudoalteromonas xiamenensis</name>
    <dbReference type="NCBI Taxonomy" id="882626"/>
    <lineage>
        <taxon>Bacteria</taxon>
        <taxon>Pseudomonadati</taxon>
        <taxon>Pseudomonadota</taxon>
        <taxon>Gammaproteobacteria</taxon>
        <taxon>Alteromonadales</taxon>
        <taxon>Pseudoalteromonadaceae</taxon>
        <taxon>Pseudoalteromonas</taxon>
    </lineage>
</organism>
<geneLocation type="plasmid" evidence="1 2">
    <name>unnamed4</name>
</geneLocation>
<sequence length="53" mass="6190">MAVRKQVSTVQSDEGQLELFSMLHLPMKQQNDYSNTVEIYDALPKYVWTKTRA</sequence>
<accession>A0A975DKR3</accession>
<evidence type="ECO:0000313" key="2">
    <source>
        <dbReference type="Proteomes" id="UP000664904"/>
    </source>
</evidence>
<protein>
    <submittedName>
        <fullName evidence="1">Uncharacterized protein</fullName>
    </submittedName>
</protein>
<keyword evidence="1" id="KW-0614">Plasmid</keyword>
<name>A0A975DKR3_9GAMM</name>
<evidence type="ECO:0000313" key="1">
    <source>
        <dbReference type="EMBL" id="QTH73012.1"/>
    </source>
</evidence>